<accession>A0A1F6DVS2</accession>
<keyword evidence="1" id="KW-0472">Membrane</keyword>
<reference evidence="2 3" key="1">
    <citation type="journal article" date="2016" name="Nat. Commun.">
        <title>Thousands of microbial genomes shed light on interconnected biogeochemical processes in an aquifer system.</title>
        <authorList>
            <person name="Anantharaman K."/>
            <person name="Brown C.T."/>
            <person name="Hug L.A."/>
            <person name="Sharon I."/>
            <person name="Castelle C.J."/>
            <person name="Probst A.J."/>
            <person name="Thomas B.C."/>
            <person name="Singh A."/>
            <person name="Wilkins M.J."/>
            <person name="Karaoz U."/>
            <person name="Brodie E.L."/>
            <person name="Williams K.H."/>
            <person name="Hubbard S.S."/>
            <person name="Banfield J.F."/>
        </authorList>
    </citation>
    <scope>NUCLEOTIDE SEQUENCE [LARGE SCALE GENOMIC DNA]</scope>
</reference>
<keyword evidence="1" id="KW-0812">Transmembrane</keyword>
<dbReference type="AlphaFoldDB" id="A0A1F6DVS2"/>
<organism evidence="2 3">
    <name type="scientific">Candidatus Kaiserbacteria bacterium RIFCSPHIGHO2_02_FULL_55_20</name>
    <dbReference type="NCBI Taxonomy" id="1798497"/>
    <lineage>
        <taxon>Bacteria</taxon>
        <taxon>Candidatus Kaiseribacteriota</taxon>
    </lineage>
</organism>
<protein>
    <submittedName>
        <fullName evidence="2">Uncharacterized protein</fullName>
    </submittedName>
</protein>
<name>A0A1F6DVS2_9BACT</name>
<dbReference type="EMBL" id="MFLK01000044">
    <property type="protein sequence ID" value="OGG65521.1"/>
    <property type="molecule type" value="Genomic_DNA"/>
</dbReference>
<gene>
    <name evidence="2" type="ORF">A3D71_00270</name>
</gene>
<evidence type="ECO:0000313" key="2">
    <source>
        <dbReference type="EMBL" id="OGG65521.1"/>
    </source>
</evidence>
<dbReference type="STRING" id="1798497.A3D71_00270"/>
<evidence type="ECO:0000313" key="3">
    <source>
        <dbReference type="Proteomes" id="UP000177652"/>
    </source>
</evidence>
<sequence>MTRYNLARISQYLFVLVFVMCAAAIGVGQRAEAHVTGLSWVATSTPYIVDIGYDSDEFQTGLNARFDFQLLDEKSGNTTPYDHVWVRFAHGDTTLLATGIRRQQLGPTTLLYGFKDSGAYTLEASFRDEDGNDMAAVSFPVTVRTASTRLLDYVVPGAAFFAGIVLGVAGAYVVSRKKTGYETRVRGS</sequence>
<evidence type="ECO:0000256" key="1">
    <source>
        <dbReference type="SAM" id="Phobius"/>
    </source>
</evidence>
<keyword evidence="1" id="KW-1133">Transmembrane helix</keyword>
<feature type="transmembrane region" description="Helical" evidence="1">
    <location>
        <begin position="153"/>
        <end position="174"/>
    </location>
</feature>
<comment type="caution">
    <text evidence="2">The sequence shown here is derived from an EMBL/GenBank/DDBJ whole genome shotgun (WGS) entry which is preliminary data.</text>
</comment>
<dbReference type="Proteomes" id="UP000177652">
    <property type="component" value="Unassembled WGS sequence"/>
</dbReference>
<feature type="transmembrane region" description="Helical" evidence="1">
    <location>
        <begin position="12"/>
        <end position="31"/>
    </location>
</feature>
<proteinExistence type="predicted"/>